<dbReference type="HOGENOM" id="CLU_023267_0_2_1"/>
<evidence type="ECO:0000256" key="4">
    <source>
        <dbReference type="ARBA" id="ARBA00023180"/>
    </source>
</evidence>
<dbReference type="OMA" id="IVICETW"/>
<organism evidence="6 7">
    <name type="scientific">Amborella trichopoda</name>
    <dbReference type="NCBI Taxonomy" id="13333"/>
    <lineage>
        <taxon>Eukaryota</taxon>
        <taxon>Viridiplantae</taxon>
        <taxon>Streptophyta</taxon>
        <taxon>Embryophyta</taxon>
        <taxon>Tracheophyta</taxon>
        <taxon>Spermatophyta</taxon>
        <taxon>Magnoliopsida</taxon>
        <taxon>Amborellales</taxon>
        <taxon>Amborellaceae</taxon>
        <taxon>Amborella</taxon>
    </lineage>
</organism>
<dbReference type="InterPro" id="IPR018119">
    <property type="entry name" value="Strictosidine_synth_cons-reg"/>
</dbReference>
<accession>W1PBH7</accession>
<comment type="subcellular location">
    <subcellularLocation>
        <location evidence="1">Vacuole</location>
    </subcellularLocation>
</comment>
<dbReference type="Gramene" id="ERN04385">
    <property type="protein sequence ID" value="ERN04385"/>
    <property type="gene ID" value="AMTR_s00147p00094600"/>
</dbReference>
<feature type="domain" description="Strictosidine synthase conserved region" evidence="5">
    <location>
        <begin position="97"/>
        <end position="180"/>
    </location>
</feature>
<protein>
    <recommendedName>
        <fullName evidence="5">Strictosidine synthase conserved region domain-containing protein</fullName>
    </recommendedName>
</protein>
<dbReference type="Proteomes" id="UP000017836">
    <property type="component" value="Unassembled WGS sequence"/>
</dbReference>
<dbReference type="eggNOG" id="KOG1520">
    <property type="taxonomic scope" value="Eukaryota"/>
</dbReference>
<evidence type="ECO:0000313" key="7">
    <source>
        <dbReference type="Proteomes" id="UP000017836"/>
    </source>
</evidence>
<dbReference type="GO" id="GO:0005773">
    <property type="term" value="C:vacuole"/>
    <property type="evidence" value="ECO:0007669"/>
    <property type="project" value="UniProtKB-SubCell"/>
</dbReference>
<keyword evidence="4" id="KW-0325">Glycoprotein</keyword>
<evidence type="ECO:0000313" key="6">
    <source>
        <dbReference type="EMBL" id="ERN04385.1"/>
    </source>
</evidence>
<keyword evidence="3" id="KW-0926">Vacuole</keyword>
<dbReference type="GO" id="GO:0016787">
    <property type="term" value="F:hydrolase activity"/>
    <property type="evidence" value="ECO:0000318"/>
    <property type="project" value="GO_Central"/>
</dbReference>
<dbReference type="PANTHER" id="PTHR10426">
    <property type="entry name" value="STRICTOSIDINE SYNTHASE-RELATED"/>
    <property type="match status" value="1"/>
</dbReference>
<dbReference type="Gene3D" id="2.120.10.30">
    <property type="entry name" value="TolB, C-terminal domain"/>
    <property type="match status" value="1"/>
</dbReference>
<evidence type="ECO:0000256" key="2">
    <source>
        <dbReference type="ARBA" id="ARBA00009191"/>
    </source>
</evidence>
<dbReference type="STRING" id="13333.W1PBH7"/>
<dbReference type="AlphaFoldDB" id="W1PBH7"/>
<comment type="similarity">
    <text evidence="2">Belongs to the strictosidine synthase family.</text>
</comment>
<dbReference type="SUPFAM" id="SSF63829">
    <property type="entry name" value="Calcium-dependent phosphotriesterase"/>
    <property type="match status" value="1"/>
</dbReference>
<dbReference type="EMBL" id="KI394278">
    <property type="protein sequence ID" value="ERN04385.1"/>
    <property type="molecule type" value="Genomic_DNA"/>
</dbReference>
<dbReference type="Pfam" id="PF20067">
    <property type="entry name" value="SSL_N"/>
    <property type="match status" value="1"/>
</dbReference>
<keyword evidence="7" id="KW-1185">Reference proteome</keyword>
<evidence type="ECO:0000259" key="5">
    <source>
        <dbReference type="Pfam" id="PF03088"/>
    </source>
</evidence>
<dbReference type="InterPro" id="IPR011042">
    <property type="entry name" value="6-blade_b-propeller_TolB-like"/>
</dbReference>
<dbReference type="PANTHER" id="PTHR10426:SF68">
    <property type="entry name" value="OS07G0614000 PROTEIN"/>
    <property type="match status" value="1"/>
</dbReference>
<name>W1PBH7_AMBTC</name>
<reference evidence="7" key="1">
    <citation type="journal article" date="2013" name="Science">
        <title>The Amborella genome and the evolution of flowering plants.</title>
        <authorList>
            <consortium name="Amborella Genome Project"/>
        </authorList>
    </citation>
    <scope>NUCLEOTIDE SEQUENCE [LARGE SCALE GENOMIC DNA]</scope>
</reference>
<evidence type="ECO:0000256" key="3">
    <source>
        <dbReference type="ARBA" id="ARBA00022554"/>
    </source>
</evidence>
<evidence type="ECO:0000256" key="1">
    <source>
        <dbReference type="ARBA" id="ARBA00004116"/>
    </source>
</evidence>
<gene>
    <name evidence="6" type="ORF">AMTR_s00147p00094600</name>
</gene>
<sequence>MGLGGVVLVIILSIAFQIIVFSPISPHLLLFPPLLATSANNNRLQAITKVGEGSVEGPEDMAVDKKNNGLLRAGEDGVTLLADEVDGSKIRFADDVVESTDGMVYFTDASTKFELHRWFLDVLEAKPHGRVLKFDPHTGKTSVVLKDLAFANGIALSPRNDFLIVCETWKFRCLKHWLNEDRPTEVFVENLPGGPDNINLAEDGSFWIALLELRSYGTDTIHRSKVAKHIIATFPWLCDWFVDLKKRASVVKVGADGSISHIFNDQTGKVITFVTSALEFDGNLYLGSLNTNFVGKLQLDRHQK</sequence>
<dbReference type="Pfam" id="PF03088">
    <property type="entry name" value="Str_synth"/>
    <property type="match status" value="1"/>
</dbReference>
<proteinExistence type="inferred from homology"/>